<evidence type="ECO:0000313" key="2">
    <source>
        <dbReference type="EMBL" id="EHH09731.1"/>
    </source>
</evidence>
<evidence type="ECO:0008006" key="4">
    <source>
        <dbReference type="Google" id="ProtNLM"/>
    </source>
</evidence>
<dbReference type="Proteomes" id="UP000002949">
    <property type="component" value="Unassembled WGS sequence"/>
</dbReference>
<reference evidence="2 3" key="1">
    <citation type="journal article" date="2012" name="J. Bacteriol.">
        <title>Draft Genome Sequence of Plant Growth-Promoting Rhizobium Mesorhizobium amorphae, Isolated from Zinc-Lead Mine Tailings.</title>
        <authorList>
            <person name="Hao X."/>
            <person name="Lin Y."/>
            <person name="Johnstone L."/>
            <person name="Baltrus D.A."/>
            <person name="Miller S.J."/>
            <person name="Wei G."/>
            <person name="Rensing C."/>
        </authorList>
    </citation>
    <scope>NUCLEOTIDE SEQUENCE [LARGE SCALE GENOMIC DNA]</scope>
    <source>
        <strain evidence="2 3">CCNWGS0123</strain>
    </source>
</reference>
<organism evidence="2 3">
    <name type="scientific">Mesorhizobium amorphae CCNWGS0123</name>
    <dbReference type="NCBI Taxonomy" id="1082933"/>
    <lineage>
        <taxon>Bacteria</taxon>
        <taxon>Pseudomonadati</taxon>
        <taxon>Pseudomonadota</taxon>
        <taxon>Alphaproteobacteria</taxon>
        <taxon>Hyphomicrobiales</taxon>
        <taxon>Phyllobacteriaceae</taxon>
        <taxon>Mesorhizobium</taxon>
    </lineage>
</organism>
<evidence type="ECO:0000256" key="1">
    <source>
        <dbReference type="SAM" id="SignalP"/>
    </source>
</evidence>
<dbReference type="eggNOG" id="ENOG502ZQ14">
    <property type="taxonomic scope" value="Bacteria"/>
</dbReference>
<dbReference type="PATRIC" id="fig|1082933.3.peg.4351"/>
<gene>
    <name evidence="2" type="ORF">MEA186_22321</name>
</gene>
<feature type="signal peptide" evidence="1">
    <location>
        <begin position="1"/>
        <end position="24"/>
    </location>
</feature>
<keyword evidence="1" id="KW-0732">Signal</keyword>
<feature type="chain" id="PRO_5003490121" description="Secreted protein" evidence="1">
    <location>
        <begin position="25"/>
        <end position="125"/>
    </location>
</feature>
<dbReference type="AlphaFoldDB" id="G6YES1"/>
<sequence>MSLANSAALISLVVATVIAGPATAAGVLVGSWGNDAGCAGVKAGYQDGDDYIVLTAEGIETYGSGCRFAQQLISAPGTQSLGSTCSAEGEDGTTVETVVVTNKGSDGFFVTIPGLEELGPLQSCS</sequence>
<proteinExistence type="predicted"/>
<evidence type="ECO:0000313" key="3">
    <source>
        <dbReference type="Proteomes" id="UP000002949"/>
    </source>
</evidence>
<dbReference type="EMBL" id="AGSN01000147">
    <property type="protein sequence ID" value="EHH09731.1"/>
    <property type="molecule type" value="Genomic_DNA"/>
</dbReference>
<protein>
    <recommendedName>
        <fullName evidence="4">Secreted protein</fullName>
    </recommendedName>
</protein>
<dbReference type="STRING" id="1082933.A6B35_23240"/>
<accession>G6YES1</accession>
<name>G6YES1_9HYPH</name>
<keyword evidence="3" id="KW-1185">Reference proteome</keyword>